<dbReference type="GO" id="GO:0030896">
    <property type="term" value="C:checkpoint clamp complex"/>
    <property type="evidence" value="ECO:0007669"/>
    <property type="project" value="TreeGrafter"/>
</dbReference>
<dbReference type="Pfam" id="PF02144">
    <property type="entry name" value="Rad1"/>
    <property type="match status" value="1"/>
</dbReference>
<dbReference type="STRING" id="1051891.A0A0C3KCJ7"/>
<reference evidence="7 8" key="1">
    <citation type="submission" date="2014-04" db="EMBL/GenBank/DDBJ databases">
        <authorList>
            <consortium name="DOE Joint Genome Institute"/>
            <person name="Kuo A."/>
            <person name="Girlanda M."/>
            <person name="Perotto S."/>
            <person name="Kohler A."/>
            <person name="Nagy L.G."/>
            <person name="Floudas D."/>
            <person name="Copeland A."/>
            <person name="Barry K.W."/>
            <person name="Cichocki N."/>
            <person name="Veneault-Fourrey C."/>
            <person name="LaButti K."/>
            <person name="Lindquist E.A."/>
            <person name="Lipzen A."/>
            <person name="Lundell T."/>
            <person name="Morin E."/>
            <person name="Murat C."/>
            <person name="Sun H."/>
            <person name="Tunlid A."/>
            <person name="Henrissat B."/>
            <person name="Grigoriev I.V."/>
            <person name="Hibbett D.S."/>
            <person name="Martin F."/>
            <person name="Nordberg H.P."/>
            <person name="Cantor M.N."/>
            <person name="Hua S.X."/>
        </authorList>
    </citation>
    <scope>NUCLEOTIDE SEQUENCE [LARGE SCALE GENOMIC DNA]</scope>
    <source>
        <strain evidence="7 8">MUT 4182</strain>
    </source>
</reference>
<evidence type="ECO:0000256" key="4">
    <source>
        <dbReference type="ARBA" id="ARBA00023204"/>
    </source>
</evidence>
<keyword evidence="4" id="KW-0234">DNA repair</keyword>
<dbReference type="GO" id="GO:0006281">
    <property type="term" value="P:DNA repair"/>
    <property type="evidence" value="ECO:0007669"/>
    <property type="project" value="UniProtKB-KW"/>
</dbReference>
<proteinExistence type="inferred from homology"/>
<dbReference type="InterPro" id="IPR003021">
    <property type="entry name" value="Rad1_Rec1_Rad17"/>
</dbReference>
<dbReference type="PRINTS" id="PR01245">
    <property type="entry name" value="RAD1REC1"/>
</dbReference>
<dbReference type="SUPFAM" id="SSF55979">
    <property type="entry name" value="DNA clamp"/>
    <property type="match status" value="1"/>
</dbReference>
<evidence type="ECO:0000313" key="8">
    <source>
        <dbReference type="Proteomes" id="UP000054248"/>
    </source>
</evidence>
<evidence type="ECO:0000313" key="7">
    <source>
        <dbReference type="EMBL" id="KIO19193.1"/>
    </source>
</evidence>
<feature type="region of interest" description="Disordered" evidence="6">
    <location>
        <begin position="174"/>
        <end position="197"/>
    </location>
</feature>
<dbReference type="HOGENOM" id="CLU_035332_1_1_1"/>
<dbReference type="PANTHER" id="PTHR10870">
    <property type="entry name" value="CELL CYCLE CHECKPOINT PROTEIN RAD1"/>
    <property type="match status" value="1"/>
</dbReference>
<sequence>MFDTYDFNPPADAENSVSFEIDLAALLTVLDIFGAVGSMPSSFGTGAAGGRGRGRGKWGANGDEGEFADANTSGGIERFLLSSDKGGKLTGMRMLYEGEGYPISLTLSEDASGPTTTCKLNTMESEPHMELDFNDEDKVIKIIMKSSWLSGALSELDSSTEKLAIICAPPDEALPITSTGNSSQAPRPTGRRTSTARDVGAHPTFRLLGISAYGSTELDFPNDREVLQSFECEEHTQFTYRFSHIAKIQKALQGSIRTSLRMDESGVLSFQFQMPTVISDGKQSNPFIEFTCLALSEDD</sequence>
<comment type="similarity">
    <text evidence="2">Belongs to the rad1 family.</text>
</comment>
<reference evidence="8" key="2">
    <citation type="submission" date="2015-01" db="EMBL/GenBank/DDBJ databases">
        <title>Evolutionary Origins and Diversification of the Mycorrhizal Mutualists.</title>
        <authorList>
            <consortium name="DOE Joint Genome Institute"/>
            <consortium name="Mycorrhizal Genomics Consortium"/>
            <person name="Kohler A."/>
            <person name="Kuo A."/>
            <person name="Nagy L.G."/>
            <person name="Floudas D."/>
            <person name="Copeland A."/>
            <person name="Barry K.W."/>
            <person name="Cichocki N."/>
            <person name="Veneault-Fourrey C."/>
            <person name="LaButti K."/>
            <person name="Lindquist E.A."/>
            <person name="Lipzen A."/>
            <person name="Lundell T."/>
            <person name="Morin E."/>
            <person name="Murat C."/>
            <person name="Riley R."/>
            <person name="Ohm R."/>
            <person name="Sun H."/>
            <person name="Tunlid A."/>
            <person name="Henrissat B."/>
            <person name="Grigoriev I.V."/>
            <person name="Hibbett D.S."/>
            <person name="Martin F."/>
        </authorList>
    </citation>
    <scope>NUCLEOTIDE SEQUENCE [LARGE SCALE GENOMIC DNA]</scope>
    <source>
        <strain evidence="8">MUT 4182</strain>
    </source>
</reference>
<dbReference type="OrthoDB" id="337581at2759"/>
<protein>
    <recommendedName>
        <fullName evidence="9">Rad1-domain-containing protein</fullName>
    </recommendedName>
</protein>
<evidence type="ECO:0000256" key="3">
    <source>
        <dbReference type="ARBA" id="ARBA00022763"/>
    </source>
</evidence>
<evidence type="ECO:0000256" key="5">
    <source>
        <dbReference type="ARBA" id="ARBA00023242"/>
    </source>
</evidence>
<evidence type="ECO:0000256" key="2">
    <source>
        <dbReference type="ARBA" id="ARBA00010991"/>
    </source>
</evidence>
<dbReference type="Proteomes" id="UP000054248">
    <property type="component" value="Unassembled WGS sequence"/>
</dbReference>
<feature type="compositionally biased region" description="Polar residues" evidence="6">
    <location>
        <begin position="176"/>
        <end position="186"/>
    </location>
</feature>
<dbReference type="InterPro" id="IPR046938">
    <property type="entry name" value="DNA_clamp_sf"/>
</dbReference>
<dbReference type="Gene3D" id="3.70.10.10">
    <property type="match status" value="1"/>
</dbReference>
<gene>
    <name evidence="7" type="ORF">M407DRAFT_246252</name>
</gene>
<dbReference type="AlphaFoldDB" id="A0A0C3KCJ7"/>
<evidence type="ECO:0000256" key="1">
    <source>
        <dbReference type="ARBA" id="ARBA00004123"/>
    </source>
</evidence>
<feature type="region of interest" description="Disordered" evidence="6">
    <location>
        <begin position="44"/>
        <end position="64"/>
    </location>
</feature>
<accession>A0A0C3KCJ7</accession>
<dbReference type="GO" id="GO:0000077">
    <property type="term" value="P:DNA damage checkpoint signaling"/>
    <property type="evidence" value="ECO:0007669"/>
    <property type="project" value="InterPro"/>
</dbReference>
<dbReference type="PANTHER" id="PTHR10870:SF0">
    <property type="entry name" value="CELL CYCLE CHECKPOINT PROTEIN RAD1"/>
    <property type="match status" value="1"/>
</dbReference>
<keyword evidence="8" id="KW-1185">Reference proteome</keyword>
<name>A0A0C3KCJ7_9AGAM</name>
<keyword evidence="5" id="KW-0539">Nucleus</keyword>
<evidence type="ECO:0008006" key="9">
    <source>
        <dbReference type="Google" id="ProtNLM"/>
    </source>
</evidence>
<comment type="subcellular location">
    <subcellularLocation>
        <location evidence="1">Nucleus</location>
    </subcellularLocation>
</comment>
<evidence type="ECO:0000256" key="6">
    <source>
        <dbReference type="SAM" id="MobiDB-lite"/>
    </source>
</evidence>
<organism evidence="7 8">
    <name type="scientific">Tulasnella calospora MUT 4182</name>
    <dbReference type="NCBI Taxonomy" id="1051891"/>
    <lineage>
        <taxon>Eukaryota</taxon>
        <taxon>Fungi</taxon>
        <taxon>Dikarya</taxon>
        <taxon>Basidiomycota</taxon>
        <taxon>Agaricomycotina</taxon>
        <taxon>Agaricomycetes</taxon>
        <taxon>Cantharellales</taxon>
        <taxon>Tulasnellaceae</taxon>
        <taxon>Tulasnella</taxon>
    </lineage>
</organism>
<dbReference type="EMBL" id="KN823236">
    <property type="protein sequence ID" value="KIO19193.1"/>
    <property type="molecule type" value="Genomic_DNA"/>
</dbReference>
<keyword evidence="3" id="KW-0227">DNA damage</keyword>